<dbReference type="Proteomes" id="UP000321721">
    <property type="component" value="Unassembled WGS sequence"/>
</dbReference>
<dbReference type="PANTHER" id="PTHR12843">
    <property type="entry name" value="PROTEIN-LYSINE N-METHYLTRANSFERASE METTL10"/>
    <property type="match status" value="1"/>
</dbReference>
<dbReference type="AlphaFoldDB" id="A0A5C6RZ80"/>
<dbReference type="InterPro" id="IPR025714">
    <property type="entry name" value="Methyltranfer_dom"/>
</dbReference>
<comment type="caution">
    <text evidence="2">The sequence shown here is derived from an EMBL/GenBank/DDBJ whole genome shotgun (WGS) entry which is preliminary data.</text>
</comment>
<protein>
    <submittedName>
        <fullName evidence="2">Methyltransferase</fullName>
    </submittedName>
</protein>
<reference evidence="2 3" key="1">
    <citation type="submission" date="2019-08" db="EMBL/GenBank/DDBJ databases">
        <title>Genome of Vicingus serpentipes NCIMB 15042.</title>
        <authorList>
            <person name="Bowman J.P."/>
        </authorList>
    </citation>
    <scope>NUCLEOTIDE SEQUENCE [LARGE SCALE GENOMIC DNA]</scope>
    <source>
        <strain evidence="2 3">NCIMB 15042</strain>
    </source>
</reference>
<dbReference type="RefSeq" id="WP_147098045.1">
    <property type="nucleotide sequence ID" value="NZ_VOOS01000001.1"/>
</dbReference>
<organism evidence="2 3">
    <name type="scientific">Vicingus serpentipes</name>
    <dbReference type="NCBI Taxonomy" id="1926625"/>
    <lineage>
        <taxon>Bacteria</taxon>
        <taxon>Pseudomonadati</taxon>
        <taxon>Bacteroidota</taxon>
        <taxon>Flavobacteriia</taxon>
        <taxon>Flavobacteriales</taxon>
        <taxon>Vicingaceae</taxon>
        <taxon>Vicingus</taxon>
    </lineage>
</organism>
<dbReference type="InterPro" id="IPR029063">
    <property type="entry name" value="SAM-dependent_MTases_sf"/>
</dbReference>
<evidence type="ECO:0000313" key="2">
    <source>
        <dbReference type="EMBL" id="TXB66950.1"/>
    </source>
</evidence>
<dbReference type="Pfam" id="PF13847">
    <property type="entry name" value="Methyltransf_31"/>
    <property type="match status" value="1"/>
</dbReference>
<name>A0A5C6RZ80_9FLAO</name>
<dbReference type="Gene3D" id="3.40.50.150">
    <property type="entry name" value="Vaccinia Virus protein VP39"/>
    <property type="match status" value="1"/>
</dbReference>
<sequence>MTNTERKAHWENIYSTKSLNEVSWYQPTPETSLDFIKKLNLPKDASIIDIGGGDSFLVDNLLALGYTNISVLDISEKAIERAKERLGNNSTKVKWIASDIATFNPTEKYDLWHDRAAFHFLTNLKEINHYTKIITQSLSLNGYVILGTFSKNGPLKCSGIEITQYNTEDLITTFRELRLIESKAIEHSTPFDTTQNFTFACFEIKTKV</sequence>
<dbReference type="CDD" id="cd02440">
    <property type="entry name" value="AdoMet_MTases"/>
    <property type="match status" value="1"/>
</dbReference>
<feature type="domain" description="Methyltransferase" evidence="1">
    <location>
        <begin position="43"/>
        <end position="156"/>
    </location>
</feature>
<accession>A0A5C6RZ80</accession>
<proteinExistence type="predicted"/>
<keyword evidence="3" id="KW-1185">Reference proteome</keyword>
<keyword evidence="2" id="KW-0489">Methyltransferase</keyword>
<dbReference type="OrthoDB" id="9788660at2"/>
<evidence type="ECO:0000259" key="1">
    <source>
        <dbReference type="Pfam" id="PF13847"/>
    </source>
</evidence>
<dbReference type="GO" id="GO:0008168">
    <property type="term" value="F:methyltransferase activity"/>
    <property type="evidence" value="ECO:0007669"/>
    <property type="project" value="UniProtKB-KW"/>
</dbReference>
<keyword evidence="2" id="KW-0808">Transferase</keyword>
<dbReference type="GO" id="GO:0032259">
    <property type="term" value="P:methylation"/>
    <property type="evidence" value="ECO:0007669"/>
    <property type="project" value="UniProtKB-KW"/>
</dbReference>
<dbReference type="SUPFAM" id="SSF53335">
    <property type="entry name" value="S-adenosyl-L-methionine-dependent methyltransferases"/>
    <property type="match status" value="1"/>
</dbReference>
<evidence type="ECO:0000313" key="3">
    <source>
        <dbReference type="Proteomes" id="UP000321721"/>
    </source>
</evidence>
<dbReference type="PANTHER" id="PTHR12843:SF5">
    <property type="entry name" value="EEF1A LYSINE METHYLTRANSFERASE 2"/>
    <property type="match status" value="1"/>
</dbReference>
<gene>
    <name evidence="2" type="ORF">FRY74_01850</name>
</gene>
<dbReference type="EMBL" id="VOOS01000001">
    <property type="protein sequence ID" value="TXB66950.1"/>
    <property type="molecule type" value="Genomic_DNA"/>
</dbReference>